<feature type="transmembrane region" description="Helical" evidence="1">
    <location>
        <begin position="14"/>
        <end position="35"/>
    </location>
</feature>
<keyword evidence="1" id="KW-1133">Transmembrane helix</keyword>
<accession>A0ABX0T089</accession>
<sequence length="51" mass="5729">MLDLVWRWLPGNRVVKLLILLGVAAALGIALWYLAFPRLDAWLHDDTATLG</sequence>
<evidence type="ECO:0000313" key="3">
    <source>
        <dbReference type="Proteomes" id="UP000754495"/>
    </source>
</evidence>
<organism evidence="2 3">
    <name type="scientific">Amycolatopsis viridis</name>
    <dbReference type="NCBI Taxonomy" id="185678"/>
    <lineage>
        <taxon>Bacteria</taxon>
        <taxon>Bacillati</taxon>
        <taxon>Actinomycetota</taxon>
        <taxon>Actinomycetes</taxon>
        <taxon>Pseudonocardiales</taxon>
        <taxon>Pseudonocardiaceae</taxon>
        <taxon>Amycolatopsis</taxon>
    </lineage>
</organism>
<proteinExistence type="predicted"/>
<gene>
    <name evidence="2" type="ORF">FHX46_003505</name>
</gene>
<protein>
    <submittedName>
        <fullName evidence="2">Uncharacterized protein</fullName>
    </submittedName>
</protein>
<dbReference type="EMBL" id="JAANOU010000001">
    <property type="protein sequence ID" value="NIH80975.1"/>
    <property type="molecule type" value="Genomic_DNA"/>
</dbReference>
<keyword evidence="1" id="KW-0812">Transmembrane</keyword>
<evidence type="ECO:0000256" key="1">
    <source>
        <dbReference type="SAM" id="Phobius"/>
    </source>
</evidence>
<reference evidence="2 3" key="1">
    <citation type="submission" date="2020-03" db="EMBL/GenBank/DDBJ databases">
        <title>Sequencing the genomes of 1000 actinobacteria strains.</title>
        <authorList>
            <person name="Klenk H.-P."/>
        </authorList>
    </citation>
    <scope>NUCLEOTIDE SEQUENCE [LARGE SCALE GENOMIC DNA]</scope>
    <source>
        <strain evidence="2 3">DSM 45668</strain>
    </source>
</reference>
<evidence type="ECO:0000313" key="2">
    <source>
        <dbReference type="EMBL" id="NIH80975.1"/>
    </source>
</evidence>
<dbReference type="Proteomes" id="UP000754495">
    <property type="component" value="Unassembled WGS sequence"/>
</dbReference>
<comment type="caution">
    <text evidence="2">The sequence shown here is derived from an EMBL/GenBank/DDBJ whole genome shotgun (WGS) entry which is preliminary data.</text>
</comment>
<keyword evidence="3" id="KW-1185">Reference proteome</keyword>
<keyword evidence="1" id="KW-0472">Membrane</keyword>
<name>A0ABX0T089_9PSEU</name>
<dbReference type="RefSeq" id="WP_167116032.1">
    <property type="nucleotide sequence ID" value="NZ_JAANOU010000001.1"/>
</dbReference>